<evidence type="ECO:0000313" key="2">
    <source>
        <dbReference type="Proteomes" id="UP000310189"/>
    </source>
</evidence>
<comment type="caution">
    <text evidence="1">The sequence shown here is derived from an EMBL/GenBank/DDBJ whole genome shotgun (WGS) entry which is preliminary data.</text>
</comment>
<dbReference type="EMBL" id="SPNW01000003">
    <property type="protein sequence ID" value="TIA93136.1"/>
    <property type="molecule type" value="Genomic_DNA"/>
</dbReference>
<evidence type="ECO:0000313" key="1">
    <source>
        <dbReference type="EMBL" id="TIA93136.1"/>
    </source>
</evidence>
<accession>A0A4T0G1B3</accession>
<organism evidence="1 2">
    <name type="scientific">Wallemia hederae</name>
    <dbReference type="NCBI Taxonomy" id="1540922"/>
    <lineage>
        <taxon>Eukaryota</taxon>
        <taxon>Fungi</taxon>
        <taxon>Dikarya</taxon>
        <taxon>Basidiomycota</taxon>
        <taxon>Wallemiomycotina</taxon>
        <taxon>Wallemiomycetes</taxon>
        <taxon>Wallemiales</taxon>
        <taxon>Wallemiaceae</taxon>
        <taxon>Wallemia</taxon>
    </lineage>
</organism>
<dbReference type="AlphaFoldDB" id="A0A4T0G1B3"/>
<gene>
    <name evidence="1" type="ORF">E3P99_00274</name>
</gene>
<dbReference type="Proteomes" id="UP000310189">
    <property type="component" value="Unassembled WGS sequence"/>
</dbReference>
<sequence>MRISLSRRQTQSTLESIIDKAQHYTQPSVQDLDHLRPHQIPSKQSDKVLLYDAVYKRLDNAFTKQQLRHLTRELHLRQPSKPTKHNLVDLLLSRWGVHSEHYLTKQNQAESLRRREASEVVVLPDHALFLLLGRDGQGHHQLVSSPFGVKVTIRRSPKLALSLVGTNDGVARAKDFLDAFVRDTHTTSIHVEAAQSRLSKSVALGISRISNAYLDPHSLESDTVTMYAQDAHNLNIAKRLLHCHLRYSRNEQPKIVVATHQQSLPLTLLPFEFRDERPWDLDLTRSAHHLGVQTEPAMMQDEELWDTLPADEMFSHCDTLSQLAQLDANQHIEIELGHYLYLQNSYSGHTDVDASTLSTPQFVPCANPASLKIPLASASQSPQLRLTYRATSKSGDVGIESDRIFNTVLKQGGDGQPVFEQSVADVAIEGVVMPGLPTDARFTKHTSTTSLHGLDAALGQWIEQVNGEDSGDRMPPLSLIDGDGVSWELQHHHLVTSSHQTLSPGVTLVRESIVNNETAQTHECARIVLRNETQDVDRTSIHTLLTRKWGYVYDHIKWSRPPREYQEYQEREQEESAV</sequence>
<proteinExistence type="predicted"/>
<reference evidence="1 2" key="1">
    <citation type="submission" date="2019-03" db="EMBL/GenBank/DDBJ databases">
        <title>Sequencing 23 genomes of Wallemia ichthyophaga.</title>
        <authorList>
            <person name="Gostincar C."/>
        </authorList>
    </citation>
    <scope>NUCLEOTIDE SEQUENCE [LARGE SCALE GENOMIC DNA]</scope>
    <source>
        <strain evidence="1 2">EXF-5753</strain>
    </source>
</reference>
<keyword evidence="2" id="KW-1185">Reference proteome</keyword>
<dbReference type="OrthoDB" id="3362817at2759"/>
<name>A0A4T0G1B3_9BASI</name>
<protein>
    <submittedName>
        <fullName evidence="1">Uncharacterized protein</fullName>
    </submittedName>
</protein>